<organism evidence="2 3">
    <name type="scientific">Modicisalibacter zincidurans</name>
    <dbReference type="NCBI Taxonomy" id="1178777"/>
    <lineage>
        <taxon>Bacteria</taxon>
        <taxon>Pseudomonadati</taxon>
        <taxon>Pseudomonadota</taxon>
        <taxon>Gammaproteobacteria</taxon>
        <taxon>Oceanospirillales</taxon>
        <taxon>Halomonadaceae</taxon>
        <taxon>Modicisalibacter</taxon>
    </lineage>
</organism>
<keyword evidence="3" id="KW-1185">Reference proteome</keyword>
<sequence>MPNIRHAIYTALAGISFALGVIGLFLPVMPTTCFMLLAVWLASRGSPRFALWIREHPRFGPSISAWERERAIPRHAKRWALAMLIVSMTVIGLSVESLPVRVALIVGLSGLALWIATRPVPRQGLGSCPMLPAPSERLTGASCSSQRANR</sequence>
<evidence type="ECO:0000313" key="3">
    <source>
        <dbReference type="Proteomes" id="UP001500074"/>
    </source>
</evidence>
<evidence type="ECO:0000256" key="1">
    <source>
        <dbReference type="SAM" id="Phobius"/>
    </source>
</evidence>
<dbReference type="PANTHER" id="PTHR35813:SF1">
    <property type="entry name" value="INNER MEMBRANE PROTEIN YBAN"/>
    <property type="match status" value="1"/>
</dbReference>
<name>A0ABP9RKX8_9GAMM</name>
<dbReference type="EMBL" id="BAABKI010000053">
    <property type="protein sequence ID" value="GAA5179805.1"/>
    <property type="molecule type" value="Genomic_DNA"/>
</dbReference>
<feature type="transmembrane region" description="Helical" evidence="1">
    <location>
        <begin position="12"/>
        <end position="42"/>
    </location>
</feature>
<dbReference type="PANTHER" id="PTHR35813">
    <property type="entry name" value="INNER MEMBRANE PROTEIN YBAN"/>
    <property type="match status" value="1"/>
</dbReference>
<dbReference type="InterPro" id="IPR007401">
    <property type="entry name" value="DUF454"/>
</dbReference>
<keyword evidence="1" id="KW-0812">Transmembrane</keyword>
<keyword evidence="1" id="KW-0472">Membrane</keyword>
<gene>
    <name evidence="2" type="ORF">GCM10023342_32320</name>
</gene>
<dbReference type="Proteomes" id="UP001500074">
    <property type="component" value="Unassembled WGS sequence"/>
</dbReference>
<protein>
    <submittedName>
        <fullName evidence="2">YbaN family protein</fullName>
    </submittedName>
</protein>
<proteinExistence type="predicted"/>
<dbReference type="Pfam" id="PF04304">
    <property type="entry name" value="DUF454"/>
    <property type="match status" value="1"/>
</dbReference>
<evidence type="ECO:0000313" key="2">
    <source>
        <dbReference type="EMBL" id="GAA5179805.1"/>
    </source>
</evidence>
<accession>A0ABP9RKX8</accession>
<comment type="caution">
    <text evidence="2">The sequence shown here is derived from an EMBL/GenBank/DDBJ whole genome shotgun (WGS) entry which is preliminary data.</text>
</comment>
<reference evidence="3" key="1">
    <citation type="journal article" date="2019" name="Int. J. Syst. Evol. Microbiol.">
        <title>The Global Catalogue of Microorganisms (GCM) 10K type strain sequencing project: providing services to taxonomists for standard genome sequencing and annotation.</title>
        <authorList>
            <consortium name="The Broad Institute Genomics Platform"/>
            <consortium name="The Broad Institute Genome Sequencing Center for Infectious Disease"/>
            <person name="Wu L."/>
            <person name="Ma J."/>
        </authorList>
    </citation>
    <scope>NUCLEOTIDE SEQUENCE [LARGE SCALE GENOMIC DNA]</scope>
    <source>
        <strain evidence="3">JCM 18472</strain>
    </source>
</reference>
<keyword evidence="1" id="KW-1133">Transmembrane helix</keyword>
<dbReference type="RefSeq" id="WP_035575127.1">
    <property type="nucleotide sequence ID" value="NZ_BAABKI010000053.1"/>
</dbReference>